<reference evidence="5 6" key="1">
    <citation type="journal article" date="2021" name="Hortic Res">
        <title>Chromosome-scale assembly of the Dendrobium chrysotoxum genome enhances the understanding of orchid evolution.</title>
        <authorList>
            <person name="Zhang Y."/>
            <person name="Zhang G.Q."/>
            <person name="Zhang D."/>
            <person name="Liu X.D."/>
            <person name="Xu X.Y."/>
            <person name="Sun W.H."/>
            <person name="Yu X."/>
            <person name="Zhu X."/>
            <person name="Wang Z.W."/>
            <person name="Zhao X."/>
            <person name="Zhong W.Y."/>
            <person name="Chen H."/>
            <person name="Yin W.L."/>
            <person name="Huang T."/>
            <person name="Niu S.C."/>
            <person name="Liu Z.J."/>
        </authorList>
    </citation>
    <scope>NUCLEOTIDE SEQUENCE [LARGE SCALE GENOMIC DNA]</scope>
    <source>
        <strain evidence="5">Lindl</strain>
    </source>
</reference>
<sequence length="766" mass="85666">MSGGQLSPAALLILIAYVFAKFRGDPLQSFWSLLNFCGVKKTRFKRLYWHAKSRFFLRSRFLDTRVGLGSSMMSNVDGEVFFDSLDNIRNSVDSISSFFSVDEDLETNLRILDPQFWTSDMMSVSERRKNFARLMGFDEFVSSQEVCSHDPTEPLSDISAEHIELERLSESSGAALDSFSTTNDGGVGDSLCCIRDLDSGKKFTVHDTGENGLSALIREAGSGKFLTLKDFEKLLGLSCHVLKLMQREQAFGDKYGQGFPGSKKPLSSWWRRLISKRPTAGFCRNDVSIKNSQVPRPMTTKVQQHRKSCRELTALFIGQEIKAHKGLIRTMKFSPSGCYIASGGEDCVVRIWQIRELEAFCKCSIADGSAKFIGKVDSSKSLTGRKGSDSAPIVIPKKGFRIMETPLQEFHGHTSDILDLSWSNSNCLLTSSMDKTVRMWKVGFDGCLKIFQHNDYVTCIQFNPVDERYFISGSIDGKVRIWSVSESQVVDWADIRDIVTSLCYRPDGKGFVVGSINGNCRFYDYSGNSIKLDTQFCIEGKRKSAGKRITALQFSPENPDKVMITSADSRVRIFDGLGVVHNFKGLRQTKSHLSASFTSDGRYIVSVGEDSNVYVWNCDLLSKPSSKEAKSIRSFELFFSEGVSVAVPWPKLEHRTGPCTNGLLLPSPPLKILEPSTWLWDSDCLYLGSWLFSEGVSRVGPEEKLPKSPQTLSNSDNLNIIKPKNEIVYRYPQLTSLAAIWSLVIVTASTDGRIRSFHNYGLPVLL</sequence>
<feature type="signal peptide" evidence="4">
    <location>
        <begin position="1"/>
        <end position="20"/>
    </location>
</feature>
<feature type="repeat" description="WD" evidence="3">
    <location>
        <begin position="594"/>
        <end position="617"/>
    </location>
</feature>
<evidence type="ECO:0000256" key="2">
    <source>
        <dbReference type="ARBA" id="ARBA00022737"/>
    </source>
</evidence>
<dbReference type="Pfam" id="PF00400">
    <property type="entry name" value="WD40"/>
    <property type="match status" value="5"/>
</dbReference>
<dbReference type="InterPro" id="IPR001680">
    <property type="entry name" value="WD40_rpt"/>
</dbReference>
<keyword evidence="1 3" id="KW-0853">WD repeat</keyword>
<dbReference type="PROSITE" id="PS50294">
    <property type="entry name" value="WD_REPEATS_REGION"/>
    <property type="match status" value="3"/>
</dbReference>
<dbReference type="InterPro" id="IPR015943">
    <property type="entry name" value="WD40/YVTN_repeat-like_dom_sf"/>
</dbReference>
<dbReference type="PANTHER" id="PTHR14221:SF57">
    <property type="entry name" value="TRANSDUCIN_WD40 REPEAT-LIKE SUPERFAMILY PROTEIN"/>
    <property type="match status" value="1"/>
</dbReference>
<dbReference type="InterPro" id="IPR036322">
    <property type="entry name" value="WD40_repeat_dom_sf"/>
</dbReference>
<keyword evidence="6" id="KW-1185">Reference proteome</keyword>
<dbReference type="PRINTS" id="PR00320">
    <property type="entry name" value="GPROTEINBRPT"/>
</dbReference>
<proteinExistence type="predicted"/>
<dbReference type="Proteomes" id="UP000775213">
    <property type="component" value="Unassembled WGS sequence"/>
</dbReference>
<dbReference type="EMBL" id="JAGFBR010000010">
    <property type="protein sequence ID" value="KAH0459885.1"/>
    <property type="molecule type" value="Genomic_DNA"/>
</dbReference>
<dbReference type="Gene3D" id="2.130.10.10">
    <property type="entry name" value="YVTN repeat-like/Quinoprotein amine dehydrogenase"/>
    <property type="match status" value="1"/>
</dbReference>
<name>A0AAV7GDP5_DENCH</name>
<dbReference type="CDD" id="cd00200">
    <property type="entry name" value="WD40"/>
    <property type="match status" value="1"/>
</dbReference>
<evidence type="ECO:0000256" key="4">
    <source>
        <dbReference type="SAM" id="SignalP"/>
    </source>
</evidence>
<feature type="repeat" description="WD" evidence="3">
    <location>
        <begin position="321"/>
        <end position="355"/>
    </location>
</feature>
<accession>A0AAV7GDP5</accession>
<dbReference type="SUPFAM" id="SSF50978">
    <property type="entry name" value="WD40 repeat-like"/>
    <property type="match status" value="1"/>
</dbReference>
<feature type="repeat" description="WD" evidence="3">
    <location>
        <begin position="410"/>
        <end position="442"/>
    </location>
</feature>
<dbReference type="PROSITE" id="PS50082">
    <property type="entry name" value="WD_REPEATS_2"/>
    <property type="match status" value="4"/>
</dbReference>
<keyword evidence="2" id="KW-0677">Repeat</keyword>
<feature type="repeat" description="WD" evidence="3">
    <location>
        <begin position="450"/>
        <end position="492"/>
    </location>
</feature>
<evidence type="ECO:0000313" key="5">
    <source>
        <dbReference type="EMBL" id="KAH0459885.1"/>
    </source>
</evidence>
<evidence type="ECO:0000256" key="1">
    <source>
        <dbReference type="ARBA" id="ARBA00022574"/>
    </source>
</evidence>
<keyword evidence="4" id="KW-0732">Signal</keyword>
<dbReference type="SMART" id="SM00320">
    <property type="entry name" value="WD40"/>
    <property type="match status" value="7"/>
</dbReference>
<organism evidence="5 6">
    <name type="scientific">Dendrobium chrysotoxum</name>
    <name type="common">Orchid</name>
    <dbReference type="NCBI Taxonomy" id="161865"/>
    <lineage>
        <taxon>Eukaryota</taxon>
        <taxon>Viridiplantae</taxon>
        <taxon>Streptophyta</taxon>
        <taxon>Embryophyta</taxon>
        <taxon>Tracheophyta</taxon>
        <taxon>Spermatophyta</taxon>
        <taxon>Magnoliopsida</taxon>
        <taxon>Liliopsida</taxon>
        <taxon>Asparagales</taxon>
        <taxon>Orchidaceae</taxon>
        <taxon>Epidendroideae</taxon>
        <taxon>Malaxideae</taxon>
        <taxon>Dendrobiinae</taxon>
        <taxon>Dendrobium</taxon>
    </lineage>
</organism>
<evidence type="ECO:0000256" key="3">
    <source>
        <dbReference type="PROSITE-ProRule" id="PRU00221"/>
    </source>
</evidence>
<dbReference type="InterPro" id="IPR020472">
    <property type="entry name" value="WD40_PAC1"/>
</dbReference>
<feature type="chain" id="PRO_5043507540" evidence="4">
    <location>
        <begin position="21"/>
        <end position="766"/>
    </location>
</feature>
<protein>
    <submittedName>
        <fullName evidence="5">Uncharacterized protein</fullName>
    </submittedName>
</protein>
<dbReference type="AlphaFoldDB" id="A0AAV7GDP5"/>
<comment type="caution">
    <text evidence="5">The sequence shown here is derived from an EMBL/GenBank/DDBJ whole genome shotgun (WGS) entry which is preliminary data.</text>
</comment>
<dbReference type="InterPro" id="IPR040324">
    <property type="entry name" value="WDR44/Dgr2"/>
</dbReference>
<evidence type="ECO:0000313" key="6">
    <source>
        <dbReference type="Proteomes" id="UP000775213"/>
    </source>
</evidence>
<dbReference type="PANTHER" id="PTHR14221">
    <property type="entry name" value="WD REPEAT DOMAIN 44"/>
    <property type="match status" value="1"/>
</dbReference>
<gene>
    <name evidence="5" type="ORF">IEQ34_010548</name>
</gene>